<name>A0AAJ0AIG0_9PEZI</name>
<sequence>MLEDVGQWKTSDAWQISDNVSKHCCGSLFANLVMTMLESKENPLVAASEVADGNIRQLPLGRTKCVQNRIHRFEDEQQFSFSAQDDQSHLSWAKRTGAPLAKLQSRWEALEDVEYSVQDEVEGVGDLQSSNERGSSTKSTYQGRGPPLAKSILEMTPEFYWTAGGEHWNHKILEVVASGVIPTAYHEVDPMELIRYRLEATAMADRIVSLFKLPVPLGESCMSCDSFGFYHSDLCSRFCLCLLYGKLYPRPTVFQGFFLPSFVP</sequence>
<accession>A0AAJ0AIG0</accession>
<dbReference type="AlphaFoldDB" id="A0AAJ0AIG0"/>
<comment type="caution">
    <text evidence="2">The sequence shown here is derived from an EMBL/GenBank/DDBJ whole genome shotgun (WGS) entry which is preliminary data.</text>
</comment>
<proteinExistence type="predicted"/>
<keyword evidence="3" id="KW-1185">Reference proteome</keyword>
<protein>
    <submittedName>
        <fullName evidence="2">Uncharacterized protein</fullName>
    </submittedName>
</protein>
<dbReference type="EMBL" id="JAHMHR010000025">
    <property type="protein sequence ID" value="KAK1674490.1"/>
    <property type="molecule type" value="Genomic_DNA"/>
</dbReference>
<feature type="compositionally biased region" description="Polar residues" evidence="1">
    <location>
        <begin position="127"/>
        <end position="142"/>
    </location>
</feature>
<dbReference type="RefSeq" id="XP_060428493.1">
    <property type="nucleotide sequence ID" value="XM_060581053.1"/>
</dbReference>
<dbReference type="Proteomes" id="UP001224890">
    <property type="component" value="Unassembled WGS sequence"/>
</dbReference>
<feature type="region of interest" description="Disordered" evidence="1">
    <location>
        <begin position="122"/>
        <end position="145"/>
    </location>
</feature>
<gene>
    <name evidence="2" type="ORF">BDP55DRAFT_769228</name>
</gene>
<reference evidence="2" key="1">
    <citation type="submission" date="2021-06" db="EMBL/GenBank/DDBJ databases">
        <title>Comparative genomics, transcriptomics and evolutionary studies reveal genomic signatures of adaptation to plant cell wall in hemibiotrophic fungi.</title>
        <authorList>
            <consortium name="DOE Joint Genome Institute"/>
            <person name="Baroncelli R."/>
            <person name="Diaz J.F."/>
            <person name="Benocci T."/>
            <person name="Peng M."/>
            <person name="Battaglia E."/>
            <person name="Haridas S."/>
            <person name="Andreopoulos W."/>
            <person name="Labutti K."/>
            <person name="Pangilinan J."/>
            <person name="Floch G.L."/>
            <person name="Makela M.R."/>
            <person name="Henrissat B."/>
            <person name="Grigoriev I.V."/>
            <person name="Crouch J.A."/>
            <person name="De Vries R.P."/>
            <person name="Sukno S.A."/>
            <person name="Thon M.R."/>
        </authorList>
    </citation>
    <scope>NUCLEOTIDE SEQUENCE</scope>
    <source>
        <strain evidence="2">CBS 193.32</strain>
    </source>
</reference>
<evidence type="ECO:0000313" key="2">
    <source>
        <dbReference type="EMBL" id="KAK1674490.1"/>
    </source>
</evidence>
<dbReference type="GeneID" id="85465579"/>
<organism evidence="2 3">
    <name type="scientific">Colletotrichum godetiae</name>
    <dbReference type="NCBI Taxonomy" id="1209918"/>
    <lineage>
        <taxon>Eukaryota</taxon>
        <taxon>Fungi</taxon>
        <taxon>Dikarya</taxon>
        <taxon>Ascomycota</taxon>
        <taxon>Pezizomycotina</taxon>
        <taxon>Sordariomycetes</taxon>
        <taxon>Hypocreomycetidae</taxon>
        <taxon>Glomerellales</taxon>
        <taxon>Glomerellaceae</taxon>
        <taxon>Colletotrichum</taxon>
        <taxon>Colletotrichum acutatum species complex</taxon>
    </lineage>
</organism>
<evidence type="ECO:0000313" key="3">
    <source>
        <dbReference type="Proteomes" id="UP001224890"/>
    </source>
</evidence>
<evidence type="ECO:0000256" key="1">
    <source>
        <dbReference type="SAM" id="MobiDB-lite"/>
    </source>
</evidence>